<keyword evidence="3" id="KW-1185">Reference proteome</keyword>
<evidence type="ECO:0000259" key="1">
    <source>
        <dbReference type="SMART" id="SM00347"/>
    </source>
</evidence>
<dbReference type="Proteomes" id="UP000035065">
    <property type="component" value="Unassembled WGS sequence"/>
</dbReference>
<dbReference type="SUPFAM" id="SSF46785">
    <property type="entry name" value="Winged helix' DNA-binding domain"/>
    <property type="match status" value="1"/>
</dbReference>
<dbReference type="InterPro" id="IPR039422">
    <property type="entry name" value="MarR/SlyA-like"/>
</dbReference>
<name>F1YE06_9ACTN</name>
<dbReference type="STRING" id="644548.SCNU_01940"/>
<reference evidence="2 3" key="1">
    <citation type="journal article" date="2011" name="J. Bacteriol.">
        <title>Draft Genome Sequence of Gordonia neofelifaecis NRRL B-59395, a Cholesterol-Degrading Actinomycete.</title>
        <authorList>
            <person name="Ge F."/>
            <person name="Li W."/>
            <person name="Chen G."/>
            <person name="Liu Y."/>
            <person name="Zhang G."/>
            <person name="Yong B."/>
            <person name="Wang Q."/>
            <person name="Wang N."/>
            <person name="Huang Z."/>
            <person name="Li W."/>
            <person name="Wang J."/>
            <person name="Wu C."/>
            <person name="Xie Q."/>
            <person name="Liu G."/>
        </authorList>
    </citation>
    <scope>NUCLEOTIDE SEQUENCE [LARGE SCALE GENOMIC DNA]</scope>
    <source>
        <strain evidence="2 3">NRRL B-59395</strain>
    </source>
</reference>
<evidence type="ECO:0000313" key="3">
    <source>
        <dbReference type="Proteomes" id="UP000035065"/>
    </source>
</evidence>
<dbReference type="SMART" id="SM00347">
    <property type="entry name" value="HTH_MARR"/>
    <property type="match status" value="1"/>
</dbReference>
<dbReference type="RefSeq" id="WP_009677661.1">
    <property type="nucleotide sequence ID" value="NZ_AEUD01000001.1"/>
</dbReference>
<protein>
    <submittedName>
        <fullName evidence="2">MarR family transcriptional regulator</fullName>
    </submittedName>
</protein>
<dbReference type="PANTHER" id="PTHR33164:SF57">
    <property type="entry name" value="MARR-FAMILY TRANSCRIPTIONAL REGULATOR"/>
    <property type="match status" value="1"/>
</dbReference>
<dbReference type="Gene3D" id="1.10.10.10">
    <property type="entry name" value="Winged helix-like DNA-binding domain superfamily/Winged helix DNA-binding domain"/>
    <property type="match status" value="1"/>
</dbReference>
<organism evidence="2 3">
    <name type="scientific">Gordonia neofelifaecis NRRL B-59395</name>
    <dbReference type="NCBI Taxonomy" id="644548"/>
    <lineage>
        <taxon>Bacteria</taxon>
        <taxon>Bacillati</taxon>
        <taxon>Actinomycetota</taxon>
        <taxon>Actinomycetes</taxon>
        <taxon>Mycobacteriales</taxon>
        <taxon>Gordoniaceae</taxon>
        <taxon>Gordonia</taxon>
    </lineage>
</organism>
<dbReference type="GO" id="GO:0006950">
    <property type="term" value="P:response to stress"/>
    <property type="evidence" value="ECO:0007669"/>
    <property type="project" value="TreeGrafter"/>
</dbReference>
<dbReference type="InterPro" id="IPR011991">
    <property type="entry name" value="ArsR-like_HTH"/>
</dbReference>
<dbReference type="EMBL" id="AEUD01000001">
    <property type="protein sequence ID" value="EGD57096.1"/>
    <property type="molecule type" value="Genomic_DNA"/>
</dbReference>
<feature type="domain" description="HTH marR-type" evidence="1">
    <location>
        <begin position="26"/>
        <end position="125"/>
    </location>
</feature>
<dbReference type="Pfam" id="PF12802">
    <property type="entry name" value="MarR_2"/>
    <property type="match status" value="1"/>
</dbReference>
<dbReference type="InterPro" id="IPR000835">
    <property type="entry name" value="HTH_MarR-typ"/>
</dbReference>
<dbReference type="eggNOG" id="COG1846">
    <property type="taxonomic scope" value="Bacteria"/>
</dbReference>
<sequence>MVDNEQARRIMAEVVEIARAFEMSGRRQRAAGITGTKIGILNQLKRDDARLTAIADTLGVSLPVASRAVGALEAEGYVIRRTDPDDARASLLSLSPIGVDYIRGREVQFIARFAEQLSDWNDDDAAQAEAALARLREPILATLTPVPDPRPAESAQ</sequence>
<dbReference type="InterPro" id="IPR036390">
    <property type="entry name" value="WH_DNA-bd_sf"/>
</dbReference>
<proteinExistence type="predicted"/>
<dbReference type="GO" id="GO:0003700">
    <property type="term" value="F:DNA-binding transcription factor activity"/>
    <property type="evidence" value="ECO:0007669"/>
    <property type="project" value="InterPro"/>
</dbReference>
<dbReference type="PANTHER" id="PTHR33164">
    <property type="entry name" value="TRANSCRIPTIONAL REGULATOR, MARR FAMILY"/>
    <property type="match status" value="1"/>
</dbReference>
<accession>F1YE06</accession>
<evidence type="ECO:0000313" key="2">
    <source>
        <dbReference type="EMBL" id="EGD57096.1"/>
    </source>
</evidence>
<dbReference type="CDD" id="cd00090">
    <property type="entry name" value="HTH_ARSR"/>
    <property type="match status" value="1"/>
</dbReference>
<dbReference type="InterPro" id="IPR036388">
    <property type="entry name" value="WH-like_DNA-bd_sf"/>
</dbReference>
<dbReference type="AlphaFoldDB" id="F1YE06"/>
<comment type="caution">
    <text evidence="2">The sequence shown here is derived from an EMBL/GenBank/DDBJ whole genome shotgun (WGS) entry which is preliminary data.</text>
</comment>
<gene>
    <name evidence="2" type="ORF">SCNU_01940</name>
</gene>
<dbReference type="OrthoDB" id="4311144at2"/>